<accession>A0ABZ0W2K5</accession>
<sequence>MNYLAHAYLSFGNQEILLGNMISDFVKGKRQYLYPPVVHKGILLHRAIDDFTDTHPITQKAKSVFKAEYRLYSGAFIDVVYDHFLAKEQTAFPDEKDLYDFSQATYRALEKQKQVMPSGFDRMFVYMQSQNWLYGYRTLPGIYQSFGGLVRRAAYLQDSIPAIKIFDEHYHFLQGCFDEFWKDIRFFAVNKMNLLLSDNRTLP</sequence>
<dbReference type="Pfam" id="PF04336">
    <property type="entry name" value="ACP_PD"/>
    <property type="match status" value="1"/>
</dbReference>
<evidence type="ECO:0000256" key="1">
    <source>
        <dbReference type="ARBA" id="ARBA00022516"/>
    </source>
</evidence>
<reference evidence="4 5" key="1">
    <citation type="submission" date="2023-12" db="EMBL/GenBank/DDBJ databases">
        <title>Genome sequencing and assembly of bacterial species from a model synthetic community.</title>
        <authorList>
            <person name="Hogle S.L."/>
        </authorList>
    </citation>
    <scope>NUCLEOTIDE SEQUENCE [LARGE SCALE GENOMIC DNA]</scope>
    <source>
        <strain evidence="4 5">HAMBI_3031</strain>
    </source>
</reference>
<keyword evidence="3" id="KW-0443">Lipid metabolism</keyword>
<organism evidence="4 5">
    <name type="scientific">Niabella yanshanensis</name>
    <dbReference type="NCBI Taxonomy" id="577386"/>
    <lineage>
        <taxon>Bacteria</taxon>
        <taxon>Pseudomonadati</taxon>
        <taxon>Bacteroidota</taxon>
        <taxon>Chitinophagia</taxon>
        <taxon>Chitinophagales</taxon>
        <taxon>Chitinophagaceae</taxon>
        <taxon>Niabella</taxon>
    </lineage>
</organism>
<dbReference type="PANTHER" id="PTHR38764">
    <property type="entry name" value="ACYL CARRIER PROTEIN PHOSPHODIESTERASE"/>
    <property type="match status" value="1"/>
</dbReference>
<dbReference type="Proteomes" id="UP001325680">
    <property type="component" value="Chromosome"/>
</dbReference>
<gene>
    <name evidence="4" type="ORF">U0035_13600</name>
</gene>
<dbReference type="InterPro" id="IPR007431">
    <property type="entry name" value="ACP_PD"/>
</dbReference>
<evidence type="ECO:0000313" key="4">
    <source>
        <dbReference type="EMBL" id="WQD36702.1"/>
    </source>
</evidence>
<evidence type="ECO:0000313" key="5">
    <source>
        <dbReference type="Proteomes" id="UP001325680"/>
    </source>
</evidence>
<dbReference type="EMBL" id="CP139960">
    <property type="protein sequence ID" value="WQD36702.1"/>
    <property type="molecule type" value="Genomic_DNA"/>
</dbReference>
<keyword evidence="5" id="KW-1185">Reference proteome</keyword>
<evidence type="ECO:0000256" key="2">
    <source>
        <dbReference type="ARBA" id="ARBA00022801"/>
    </source>
</evidence>
<dbReference type="RefSeq" id="WP_114790314.1">
    <property type="nucleotide sequence ID" value="NZ_CP139960.1"/>
</dbReference>
<proteinExistence type="predicted"/>
<name>A0ABZ0W2K5_9BACT</name>
<evidence type="ECO:0000256" key="3">
    <source>
        <dbReference type="ARBA" id="ARBA00023098"/>
    </source>
</evidence>
<keyword evidence="1" id="KW-0444">Lipid biosynthesis</keyword>
<dbReference type="PANTHER" id="PTHR38764:SF1">
    <property type="entry name" value="ACYL CARRIER PROTEIN PHOSPHODIESTERASE"/>
    <property type="match status" value="1"/>
</dbReference>
<protein>
    <submittedName>
        <fullName evidence="4">ACP phosphodiesterase</fullName>
    </submittedName>
</protein>
<keyword evidence="2" id="KW-0378">Hydrolase</keyword>